<dbReference type="Proteomes" id="UP000036681">
    <property type="component" value="Unplaced"/>
</dbReference>
<reference evidence="3" key="1">
    <citation type="submission" date="2017-02" db="UniProtKB">
        <authorList>
            <consortium name="WormBaseParasite"/>
        </authorList>
    </citation>
    <scope>IDENTIFICATION</scope>
</reference>
<name>A0A0M3I7J5_ASCLU</name>
<proteinExistence type="predicted"/>
<keyword evidence="2" id="KW-1185">Reference proteome</keyword>
<feature type="compositionally biased region" description="Basic and acidic residues" evidence="1">
    <location>
        <begin position="9"/>
        <end position="51"/>
    </location>
</feature>
<accession>A0A0M3I7J5</accession>
<protein>
    <submittedName>
        <fullName evidence="3">Uncharacterized protein</fullName>
    </submittedName>
</protein>
<evidence type="ECO:0000313" key="3">
    <source>
        <dbReference type="WBParaSite" id="ALUE_0001316501-mRNA-1"/>
    </source>
</evidence>
<dbReference type="WBParaSite" id="ALUE_0001316501-mRNA-1">
    <property type="protein sequence ID" value="ALUE_0001316501-mRNA-1"/>
    <property type="gene ID" value="ALUE_0001316501"/>
</dbReference>
<dbReference type="AlphaFoldDB" id="A0A0M3I7J5"/>
<evidence type="ECO:0000256" key="1">
    <source>
        <dbReference type="SAM" id="MobiDB-lite"/>
    </source>
</evidence>
<sequence>MLPRAAHHSSIDSFEHHYSSDDNDRRAGDSKEGQNDRDGDSNISRDNRHTDPGSGQVIGMKYRQSCESSTRSHETNSSTDTMNQLHLDEEK</sequence>
<feature type="region of interest" description="Disordered" evidence="1">
    <location>
        <begin position="1"/>
        <end position="91"/>
    </location>
</feature>
<organism evidence="2 3">
    <name type="scientific">Ascaris lumbricoides</name>
    <name type="common">Giant roundworm</name>
    <dbReference type="NCBI Taxonomy" id="6252"/>
    <lineage>
        <taxon>Eukaryota</taxon>
        <taxon>Metazoa</taxon>
        <taxon>Ecdysozoa</taxon>
        <taxon>Nematoda</taxon>
        <taxon>Chromadorea</taxon>
        <taxon>Rhabditida</taxon>
        <taxon>Spirurina</taxon>
        <taxon>Ascaridomorpha</taxon>
        <taxon>Ascaridoidea</taxon>
        <taxon>Ascarididae</taxon>
        <taxon>Ascaris</taxon>
    </lineage>
</organism>
<evidence type="ECO:0000313" key="2">
    <source>
        <dbReference type="Proteomes" id="UP000036681"/>
    </source>
</evidence>
<feature type="compositionally biased region" description="Polar residues" evidence="1">
    <location>
        <begin position="65"/>
        <end position="84"/>
    </location>
</feature>